<gene>
    <name evidence="1" type="ORF">Pgy4_35403</name>
</gene>
<reference evidence="1 2" key="1">
    <citation type="journal article" date="2011" name="PLoS Pathog.">
        <title>Dynamic evolution of pathogenicity revealed by sequencing and comparative genomics of 19 Pseudomonas syringae isolates.</title>
        <authorList>
            <person name="Baltrus D.A."/>
            <person name="Nishimura M.T."/>
            <person name="Romanchuk A."/>
            <person name="Chang J.H."/>
            <person name="Mukhtar M.S."/>
            <person name="Cherkis K."/>
            <person name="Roach J."/>
            <person name="Grant S.R."/>
            <person name="Jones C.D."/>
            <person name="Dangl J.L."/>
        </authorList>
    </citation>
    <scope>NUCLEOTIDE SEQUENCE [LARGE SCALE GENOMIC DNA]</scope>
    <source>
        <strain evidence="2">race 4</strain>
    </source>
</reference>
<dbReference type="Proteomes" id="UP000005466">
    <property type="component" value="Unassembled WGS sequence"/>
</dbReference>
<organism evidence="1 2">
    <name type="scientific">Pseudomonas savastanoi pv. glycinea str. race 4</name>
    <dbReference type="NCBI Taxonomy" id="875330"/>
    <lineage>
        <taxon>Bacteria</taxon>
        <taxon>Pseudomonadati</taxon>
        <taxon>Pseudomonadota</taxon>
        <taxon>Gammaproteobacteria</taxon>
        <taxon>Pseudomonadales</taxon>
        <taxon>Pseudomonadaceae</taxon>
        <taxon>Pseudomonas</taxon>
    </lineage>
</organism>
<dbReference type="AlphaFoldDB" id="F3CG60"/>
<protein>
    <submittedName>
        <fullName evidence="1">Uncharacterized protein</fullName>
    </submittedName>
</protein>
<feature type="non-terminal residue" evidence="1">
    <location>
        <position position="85"/>
    </location>
</feature>
<comment type="caution">
    <text evidence="1">The sequence shown here is derived from an EMBL/GenBank/DDBJ whole genome shotgun (WGS) entry which is preliminary data.</text>
</comment>
<dbReference type="EMBL" id="ADWY01002514">
    <property type="protein sequence ID" value="EGH18252.1"/>
    <property type="molecule type" value="Genomic_DNA"/>
</dbReference>
<accession>F3CG60</accession>
<evidence type="ECO:0000313" key="2">
    <source>
        <dbReference type="Proteomes" id="UP000005466"/>
    </source>
</evidence>
<dbReference type="HOGENOM" id="CLU_2517971_0_0_6"/>
<proteinExistence type="predicted"/>
<feature type="non-terminal residue" evidence="1">
    <location>
        <position position="1"/>
    </location>
</feature>
<name>F3CG60_PSESG</name>
<sequence>RWPANTGTQIAHYYIGTDGLLLHNIVGVKGIDAPERRFERGESFTTVGPDGRPVYTHRITPQGALADRSSGWCNVPDRTRRGRGA</sequence>
<evidence type="ECO:0000313" key="1">
    <source>
        <dbReference type="EMBL" id="EGH18252.1"/>
    </source>
</evidence>